<dbReference type="PROSITE" id="PS00455">
    <property type="entry name" value="AMP_BINDING"/>
    <property type="match status" value="1"/>
</dbReference>
<organism evidence="4 5">
    <name type="scientific">Nakamurella leprariae</name>
    <dbReference type="NCBI Taxonomy" id="2803911"/>
    <lineage>
        <taxon>Bacteria</taxon>
        <taxon>Bacillati</taxon>
        <taxon>Actinomycetota</taxon>
        <taxon>Actinomycetes</taxon>
        <taxon>Nakamurellales</taxon>
        <taxon>Nakamurellaceae</taxon>
        <taxon>Nakamurella</taxon>
    </lineage>
</organism>
<dbReference type="InterPro" id="IPR050237">
    <property type="entry name" value="ATP-dep_AMP-bd_enzyme"/>
</dbReference>
<evidence type="ECO:0000313" key="4">
    <source>
        <dbReference type="EMBL" id="MBM9466591.1"/>
    </source>
</evidence>
<dbReference type="InterPro" id="IPR025110">
    <property type="entry name" value="AMP-bd_C"/>
</dbReference>
<name>A0A938Y5U9_9ACTN</name>
<gene>
    <name evidence="4" type="ORF">JL106_04760</name>
</gene>
<reference evidence="4" key="1">
    <citation type="submission" date="2021-01" db="EMBL/GenBank/DDBJ databases">
        <title>YIM 132084 draft genome.</title>
        <authorList>
            <person name="An D."/>
        </authorList>
    </citation>
    <scope>NUCLEOTIDE SEQUENCE</scope>
    <source>
        <strain evidence="4">YIM 132084</strain>
    </source>
</reference>
<dbReference type="SUPFAM" id="SSF56801">
    <property type="entry name" value="Acetyl-CoA synthetase-like"/>
    <property type="match status" value="1"/>
</dbReference>
<dbReference type="PANTHER" id="PTHR43767">
    <property type="entry name" value="LONG-CHAIN-FATTY-ACID--COA LIGASE"/>
    <property type="match status" value="1"/>
</dbReference>
<dbReference type="Pfam" id="PF13193">
    <property type="entry name" value="AMP-binding_C"/>
    <property type="match status" value="1"/>
</dbReference>
<evidence type="ECO:0000259" key="2">
    <source>
        <dbReference type="Pfam" id="PF00501"/>
    </source>
</evidence>
<keyword evidence="5" id="KW-1185">Reference proteome</keyword>
<dbReference type="Pfam" id="PF00501">
    <property type="entry name" value="AMP-binding"/>
    <property type="match status" value="1"/>
</dbReference>
<dbReference type="AlphaFoldDB" id="A0A938Y5U9"/>
<dbReference type="Proteomes" id="UP000663792">
    <property type="component" value="Unassembled WGS sequence"/>
</dbReference>
<feature type="domain" description="AMP-binding enzyme C-terminal" evidence="3">
    <location>
        <begin position="471"/>
        <end position="567"/>
    </location>
</feature>
<sequence length="585" mass="62036">MGAWVPVPGDVAARYRDAGYWTDQTFPGLLDAAVQRFADRTAVIDTETRWSYRDLELATERVAAGLHGVGVRRGDRVVVQLPNVAAYVAVLFSCWRIGALPVFALPAHRDSELLHFCTVADAAALVTADRIAGYDHAALAQRVAARSARPPVLVLLAAPAVVAGPAPREPVVAPENLVPTHDLAAWLAGSVGPAPVATPSAPDEVAFLQLSGGTTGTPKLIPRTPQDYLYSVRESARICELTPDDVMLVALPAAHNFPMSSPGILGVVHAGGTVVLASDPAPTTCLPLIEAERVTVAALVPPLALLWLSSVGRPARPGRPRPDLSSLRLLQVGGAKLVAEAARRVESELGCRLQQVFGMAEGLVNYTRPEDDFDTVVDTQGRPISPADEVRVVDADGRDLPDGEAGELLTRGPYTIRGYYEAADHNATAFTADGFYRTGDLVVRRPSGHLTVVGRVKDQINRGGDKIASDEIENHLVAHPGVLDAAVVGVPDQFLGERSCAFVRPEPDGPLAGPLLVDPDGSADRAADRTAVERELRAFLRGRGLATYKIPDVIVLVAEFPGTGVGKVSRRELRQRLAADAAPAP</sequence>
<dbReference type="Gene3D" id="3.30.300.30">
    <property type="match status" value="1"/>
</dbReference>
<dbReference type="InterPro" id="IPR020845">
    <property type="entry name" value="AMP-binding_CS"/>
</dbReference>
<keyword evidence="1" id="KW-0436">Ligase</keyword>
<dbReference type="InterPro" id="IPR000873">
    <property type="entry name" value="AMP-dep_synth/lig_dom"/>
</dbReference>
<dbReference type="GO" id="GO:0016878">
    <property type="term" value="F:acid-thiol ligase activity"/>
    <property type="evidence" value="ECO:0007669"/>
    <property type="project" value="UniProtKB-ARBA"/>
</dbReference>
<evidence type="ECO:0000256" key="1">
    <source>
        <dbReference type="ARBA" id="ARBA00022598"/>
    </source>
</evidence>
<dbReference type="Gene3D" id="2.30.38.10">
    <property type="entry name" value="Luciferase, Domain 3"/>
    <property type="match status" value="1"/>
</dbReference>
<evidence type="ECO:0000313" key="5">
    <source>
        <dbReference type="Proteomes" id="UP000663792"/>
    </source>
</evidence>
<evidence type="ECO:0000259" key="3">
    <source>
        <dbReference type="Pfam" id="PF13193"/>
    </source>
</evidence>
<dbReference type="EMBL" id="JAERWK010000006">
    <property type="protein sequence ID" value="MBM9466591.1"/>
    <property type="molecule type" value="Genomic_DNA"/>
</dbReference>
<proteinExistence type="predicted"/>
<dbReference type="FunFam" id="2.30.38.10:FF:000003">
    <property type="entry name" value="Vibriobactin-specific 2,3-dihydroxybenzoate-AMP ligase"/>
    <property type="match status" value="1"/>
</dbReference>
<accession>A0A938Y5U9</accession>
<dbReference type="InterPro" id="IPR045851">
    <property type="entry name" value="AMP-bd_C_sf"/>
</dbReference>
<dbReference type="PANTHER" id="PTHR43767:SF1">
    <property type="entry name" value="NONRIBOSOMAL PEPTIDE SYNTHASE PES1 (EUROFUNG)-RELATED"/>
    <property type="match status" value="1"/>
</dbReference>
<dbReference type="Gene3D" id="3.40.50.980">
    <property type="match status" value="2"/>
</dbReference>
<protein>
    <submittedName>
        <fullName evidence="4">AMP-binding protein</fullName>
    </submittedName>
</protein>
<comment type="caution">
    <text evidence="4">The sequence shown here is derived from an EMBL/GenBank/DDBJ whole genome shotgun (WGS) entry which is preliminary data.</text>
</comment>
<feature type="domain" description="AMP-dependent synthetase/ligase" evidence="2">
    <location>
        <begin position="31"/>
        <end position="420"/>
    </location>
</feature>